<keyword evidence="1" id="KW-1133">Transmembrane helix</keyword>
<keyword evidence="1" id="KW-0812">Transmembrane</keyword>
<dbReference type="KEGG" id="led:BBK82_23760"/>
<proteinExistence type="predicted"/>
<organism evidence="2 3">
    <name type="scientific">Lentzea guizhouensis</name>
    <dbReference type="NCBI Taxonomy" id="1586287"/>
    <lineage>
        <taxon>Bacteria</taxon>
        <taxon>Bacillati</taxon>
        <taxon>Actinomycetota</taxon>
        <taxon>Actinomycetes</taxon>
        <taxon>Pseudonocardiales</taxon>
        <taxon>Pseudonocardiaceae</taxon>
        <taxon>Lentzea</taxon>
    </lineage>
</organism>
<dbReference type="InterPro" id="IPR029058">
    <property type="entry name" value="AB_hydrolase_fold"/>
</dbReference>
<keyword evidence="3" id="KW-1185">Reference proteome</keyword>
<dbReference type="InterPro" id="IPR050583">
    <property type="entry name" value="Mycobacterial_A85_antigen"/>
</dbReference>
<dbReference type="PANTHER" id="PTHR48098">
    <property type="entry name" value="ENTEROCHELIN ESTERASE-RELATED"/>
    <property type="match status" value="1"/>
</dbReference>
<keyword evidence="1" id="KW-0472">Membrane</keyword>
<name>A0A1B2HLN4_9PSEU</name>
<feature type="transmembrane region" description="Helical" evidence="1">
    <location>
        <begin position="71"/>
        <end position="91"/>
    </location>
</feature>
<feature type="transmembrane region" description="Helical" evidence="1">
    <location>
        <begin position="103"/>
        <end position="123"/>
    </location>
</feature>
<dbReference type="EMBL" id="CP016793">
    <property type="protein sequence ID" value="ANZ38627.1"/>
    <property type="molecule type" value="Genomic_DNA"/>
</dbReference>
<evidence type="ECO:0000256" key="1">
    <source>
        <dbReference type="SAM" id="Phobius"/>
    </source>
</evidence>
<dbReference type="Proteomes" id="UP000093053">
    <property type="component" value="Chromosome"/>
</dbReference>
<dbReference type="InterPro" id="IPR000801">
    <property type="entry name" value="Esterase-like"/>
</dbReference>
<reference evidence="2 3" key="1">
    <citation type="submission" date="2016-07" db="EMBL/GenBank/DDBJ databases">
        <title>Complete genome sequence of the Lentzea guizhouensis DHS C013.</title>
        <authorList>
            <person name="Cao C."/>
        </authorList>
    </citation>
    <scope>NUCLEOTIDE SEQUENCE [LARGE SCALE GENOMIC DNA]</scope>
    <source>
        <strain evidence="2 3">DHS C013</strain>
    </source>
</reference>
<protein>
    <recommendedName>
        <fullName evidence="4">Esterase</fullName>
    </recommendedName>
</protein>
<accession>A0A1B2HLN4</accession>
<evidence type="ECO:0000313" key="3">
    <source>
        <dbReference type="Proteomes" id="UP000093053"/>
    </source>
</evidence>
<feature type="transmembrane region" description="Helical" evidence="1">
    <location>
        <begin position="12"/>
        <end position="31"/>
    </location>
</feature>
<evidence type="ECO:0000313" key="2">
    <source>
        <dbReference type="EMBL" id="ANZ38627.1"/>
    </source>
</evidence>
<dbReference type="AlphaFoldDB" id="A0A1B2HLN4"/>
<dbReference type="STRING" id="1586287.BBK82_23760"/>
<dbReference type="GO" id="GO:0016747">
    <property type="term" value="F:acyltransferase activity, transferring groups other than amino-acyl groups"/>
    <property type="evidence" value="ECO:0007669"/>
    <property type="project" value="TreeGrafter"/>
</dbReference>
<sequence>MTSLLDLSLLNGPIPVTATVAGVGALVFLAIRAKRTWWTRVLPVAVLACALAVAGLTYVVDHVWKPWPEPLPPTLVVWLGAALVALCLAVARLRTGRWYLRTLSVMAALVVVASALTATNAFFGQYPTMRAALEVFDNPSVDLDEVAKPSSEVLEVPAGKRLADVWRKPPDLPDRGTISEVDVPGGFQARPGWVYLPPAYAATPRPRLPVIVLMAGQPGSPRDWNDAGRLIENMDAYARAHDGLAPIVVVADQLGALTANPLCLDSKLGQAETYLARDVPAWIKKRLTVDERREAWTVGGISHGGTCSLQLAVRAPDVYGNFIDLSGQSEPTLGTRADTVKAAFGGDEAAFMRVNPMDVLARERFPATAGMIVVGQGDPGFRDANRLVLEACRKAGMDVVWHELPGGHDWNVWRAGLYQHALPWLAARTGLSR</sequence>
<dbReference type="Gene3D" id="3.40.50.1820">
    <property type="entry name" value="alpha/beta hydrolase"/>
    <property type="match status" value="1"/>
</dbReference>
<dbReference type="Pfam" id="PF00756">
    <property type="entry name" value="Esterase"/>
    <property type="match status" value="1"/>
</dbReference>
<dbReference type="OrthoDB" id="3723842at2"/>
<gene>
    <name evidence="2" type="ORF">BBK82_23760</name>
</gene>
<dbReference type="RefSeq" id="WP_065916973.1">
    <property type="nucleotide sequence ID" value="NZ_CP016793.1"/>
</dbReference>
<dbReference type="SUPFAM" id="SSF53474">
    <property type="entry name" value="alpha/beta-Hydrolases"/>
    <property type="match status" value="1"/>
</dbReference>
<feature type="transmembrane region" description="Helical" evidence="1">
    <location>
        <begin position="38"/>
        <end position="59"/>
    </location>
</feature>
<evidence type="ECO:0008006" key="4">
    <source>
        <dbReference type="Google" id="ProtNLM"/>
    </source>
</evidence>
<dbReference type="PANTHER" id="PTHR48098:SF1">
    <property type="entry name" value="DIACYLGLYCEROL ACYLTRANSFERASE_MYCOLYLTRANSFERASE AG85A"/>
    <property type="match status" value="1"/>
</dbReference>